<comment type="caution">
    <text evidence="2">The sequence shown here is derived from an EMBL/GenBank/DDBJ whole genome shotgun (WGS) entry which is preliminary data.</text>
</comment>
<dbReference type="OrthoDB" id="8912972at2"/>
<feature type="transmembrane region" description="Helical" evidence="1">
    <location>
        <begin position="6"/>
        <end position="25"/>
    </location>
</feature>
<dbReference type="Proteomes" id="UP000264492">
    <property type="component" value="Unassembled WGS sequence"/>
</dbReference>
<gene>
    <name evidence="2" type="ORF">DX914_13700</name>
</gene>
<feature type="transmembrane region" description="Helical" evidence="1">
    <location>
        <begin position="32"/>
        <end position="53"/>
    </location>
</feature>
<keyword evidence="1" id="KW-1133">Transmembrane helix</keyword>
<dbReference type="AlphaFoldDB" id="A0A371K080"/>
<sequence>MLQTAAIVLAITALGGLTMAAIRFASRHNPPAWLAMLHGLLAASGLTLLAYAICTTPVPPTATLALALFLLAAAGGAVMSLGYKWRQRLLPKWLVIAHALAAVAAFALLLLAAYGTS</sequence>
<keyword evidence="1" id="KW-0472">Membrane</keyword>
<dbReference type="RefSeq" id="WP_115859670.1">
    <property type="nucleotide sequence ID" value="NZ_QTSU01000002.1"/>
</dbReference>
<feature type="transmembrane region" description="Helical" evidence="1">
    <location>
        <begin position="93"/>
        <end position="114"/>
    </location>
</feature>
<name>A0A371K080_9GAMM</name>
<proteinExistence type="predicted"/>
<keyword evidence="1" id="KW-0812">Transmembrane</keyword>
<evidence type="ECO:0000313" key="2">
    <source>
        <dbReference type="EMBL" id="RDZ27294.1"/>
    </source>
</evidence>
<evidence type="ECO:0000256" key="1">
    <source>
        <dbReference type="SAM" id="Phobius"/>
    </source>
</evidence>
<reference evidence="2 3" key="1">
    <citation type="submission" date="2018-08" db="EMBL/GenBank/DDBJ databases">
        <title>Lysobacter sp. zong2l5, whole genome shotgun sequence.</title>
        <authorList>
            <person name="Zhang X."/>
            <person name="Feng G."/>
            <person name="Zhu H."/>
        </authorList>
    </citation>
    <scope>NUCLEOTIDE SEQUENCE [LARGE SCALE GENOMIC DNA]</scope>
    <source>
        <strain evidence="3">zong2l5</strain>
    </source>
</reference>
<keyword evidence="3" id="KW-1185">Reference proteome</keyword>
<dbReference type="EMBL" id="QTSU01000002">
    <property type="protein sequence ID" value="RDZ27294.1"/>
    <property type="molecule type" value="Genomic_DNA"/>
</dbReference>
<feature type="transmembrane region" description="Helical" evidence="1">
    <location>
        <begin position="59"/>
        <end position="81"/>
    </location>
</feature>
<protein>
    <submittedName>
        <fullName evidence="2">Uncharacterized protein</fullName>
    </submittedName>
</protein>
<organism evidence="2 3">
    <name type="scientific">Lysobacter silvisoli</name>
    <dbReference type="NCBI Taxonomy" id="2293254"/>
    <lineage>
        <taxon>Bacteria</taxon>
        <taxon>Pseudomonadati</taxon>
        <taxon>Pseudomonadota</taxon>
        <taxon>Gammaproteobacteria</taxon>
        <taxon>Lysobacterales</taxon>
        <taxon>Lysobacteraceae</taxon>
        <taxon>Lysobacter</taxon>
    </lineage>
</organism>
<accession>A0A371K080</accession>
<evidence type="ECO:0000313" key="3">
    <source>
        <dbReference type="Proteomes" id="UP000264492"/>
    </source>
</evidence>